<feature type="disulfide bond" evidence="5">
    <location>
        <begin position="31"/>
        <end position="63"/>
    </location>
</feature>
<evidence type="ECO:0000256" key="3">
    <source>
        <dbReference type="ARBA" id="ARBA00023157"/>
    </source>
</evidence>
<dbReference type="PANTHER" id="PTHR11387">
    <property type="entry name" value="CYTOCHROME C OXIDASE SUBUNIT 6B"/>
    <property type="match status" value="1"/>
</dbReference>
<protein>
    <recommendedName>
        <fullName evidence="4">Cytochrome c oxidase subunit</fullName>
    </recommendedName>
</protein>
<dbReference type="AlphaFoldDB" id="A0A8B7YM65"/>
<evidence type="ECO:0000256" key="5">
    <source>
        <dbReference type="PIRSR" id="PIRSR000278-1"/>
    </source>
</evidence>
<dbReference type="Pfam" id="PF02297">
    <property type="entry name" value="COX6B"/>
    <property type="match status" value="1"/>
</dbReference>
<dbReference type="Gene3D" id="1.10.10.140">
    <property type="entry name" value="Cytochrome c oxidase, subunit VIb"/>
    <property type="match status" value="1"/>
</dbReference>
<dbReference type="GO" id="GO:0045277">
    <property type="term" value="C:respiratory chain complex IV"/>
    <property type="evidence" value="ECO:0007669"/>
    <property type="project" value="InterPro"/>
</dbReference>
<keyword evidence="3 5" id="KW-1015">Disulfide bond</keyword>
<dbReference type="SUPFAM" id="SSF47694">
    <property type="entry name" value="Cytochrome c oxidase subunit h"/>
    <property type="match status" value="1"/>
</dbReference>
<comment type="function">
    <text evidence="4">Component of the cytochrome c oxidase, the last enzyme in the mitochondrial electron transport chain which drives oxidative phosphorylation.</text>
</comment>
<evidence type="ECO:0000256" key="1">
    <source>
        <dbReference type="ARBA" id="ARBA00004173"/>
    </source>
</evidence>
<dbReference type="OMA" id="NEWIAKW"/>
<dbReference type="InterPro" id="IPR048280">
    <property type="entry name" value="COX6B-like"/>
</dbReference>
<dbReference type="PIRSF" id="PIRSF000278">
    <property type="entry name" value="Cyt_c_oxidase_6B"/>
    <property type="match status" value="1"/>
</dbReference>
<dbReference type="GO" id="GO:0005739">
    <property type="term" value="C:mitochondrion"/>
    <property type="evidence" value="ECO:0007669"/>
    <property type="project" value="UniProtKB-SubCell"/>
</dbReference>
<dbReference type="PROSITE" id="PS51808">
    <property type="entry name" value="CHCH"/>
    <property type="match status" value="1"/>
</dbReference>
<dbReference type="OrthoDB" id="1107506at2759"/>
<organism evidence="6 7">
    <name type="scientific">Acanthaster planci</name>
    <name type="common">Crown-of-thorns starfish</name>
    <dbReference type="NCBI Taxonomy" id="133434"/>
    <lineage>
        <taxon>Eukaryota</taxon>
        <taxon>Metazoa</taxon>
        <taxon>Echinodermata</taxon>
        <taxon>Eleutherozoa</taxon>
        <taxon>Asterozoa</taxon>
        <taxon>Asteroidea</taxon>
        <taxon>Valvatacea</taxon>
        <taxon>Valvatida</taxon>
        <taxon>Acanthasteridae</taxon>
        <taxon>Acanthaster</taxon>
    </lineage>
</organism>
<reference evidence="7" key="1">
    <citation type="submission" date="2025-08" db="UniProtKB">
        <authorList>
            <consortium name="RefSeq"/>
        </authorList>
    </citation>
    <scope>IDENTIFICATION</scope>
</reference>
<proteinExistence type="inferred from homology"/>
<dbReference type="KEGG" id="aplc:110980300"/>
<dbReference type="RefSeq" id="XP_022092561.1">
    <property type="nucleotide sequence ID" value="XM_022236869.1"/>
</dbReference>
<dbReference type="FunFam" id="1.10.10.140:FF:000001">
    <property type="entry name" value="Cytochrome c oxidase subunit 6B1"/>
    <property type="match status" value="1"/>
</dbReference>
<name>A0A8B7YM65_ACAPL</name>
<sequence>MGDDHVKTALENYTTAPFDARFPNTNQTKNCWQNYYDYHRCLKLKGEDYEPCEWFKKVYKSMCPFAWVENWDDQRENGTWPSKI</sequence>
<comment type="subcellular location">
    <subcellularLocation>
        <location evidence="1">Mitochondrion</location>
    </subcellularLocation>
</comment>
<accession>A0A8B7YM65</accession>
<dbReference type="InterPro" id="IPR003213">
    <property type="entry name" value="Cyt_c_oxidase_su6B"/>
</dbReference>
<gene>
    <name evidence="7" type="primary">LOC110980300</name>
</gene>
<evidence type="ECO:0000256" key="2">
    <source>
        <dbReference type="ARBA" id="ARBA00023128"/>
    </source>
</evidence>
<dbReference type="GeneID" id="110980300"/>
<evidence type="ECO:0000313" key="7">
    <source>
        <dbReference type="RefSeq" id="XP_022092561.1"/>
    </source>
</evidence>
<evidence type="ECO:0000313" key="6">
    <source>
        <dbReference type="Proteomes" id="UP000694845"/>
    </source>
</evidence>
<keyword evidence="6" id="KW-1185">Reference proteome</keyword>
<dbReference type="InterPro" id="IPR036549">
    <property type="entry name" value="CX6/COA6-like_sf"/>
</dbReference>
<comment type="similarity">
    <text evidence="4">Belongs to the cytochrome c oxidase subunit 6B.</text>
</comment>
<dbReference type="CDD" id="cd00926">
    <property type="entry name" value="Cyt_c_Oxidase_VIb"/>
    <property type="match status" value="1"/>
</dbReference>
<feature type="disulfide bond" evidence="5">
    <location>
        <begin position="41"/>
        <end position="52"/>
    </location>
</feature>
<keyword evidence="2 4" id="KW-0496">Mitochondrion</keyword>
<evidence type="ECO:0000256" key="4">
    <source>
        <dbReference type="PIRNR" id="PIRNR000278"/>
    </source>
</evidence>
<dbReference type="Proteomes" id="UP000694845">
    <property type="component" value="Unplaced"/>
</dbReference>